<keyword evidence="3" id="KW-1185">Reference proteome</keyword>
<keyword evidence="1" id="KW-0472">Membrane</keyword>
<dbReference type="RefSeq" id="WP_186950516.1">
    <property type="nucleotide sequence ID" value="NZ_JACOPL010000033.1"/>
</dbReference>
<gene>
    <name evidence="2" type="ORF">H8S45_15370</name>
</gene>
<feature type="transmembrane region" description="Helical" evidence="1">
    <location>
        <begin position="74"/>
        <end position="96"/>
    </location>
</feature>
<dbReference type="Proteomes" id="UP000606499">
    <property type="component" value="Unassembled WGS sequence"/>
</dbReference>
<reference evidence="2" key="1">
    <citation type="submission" date="2020-08" db="EMBL/GenBank/DDBJ databases">
        <title>Genome public.</title>
        <authorList>
            <person name="Liu C."/>
            <person name="Sun Q."/>
        </authorList>
    </citation>
    <scope>NUCLEOTIDE SEQUENCE</scope>
    <source>
        <strain evidence="2">NSJ-28</strain>
    </source>
</reference>
<dbReference type="AlphaFoldDB" id="A0A923RX66"/>
<accession>A0A923RX66</accession>
<feature type="transmembrane region" description="Helical" evidence="1">
    <location>
        <begin position="32"/>
        <end position="54"/>
    </location>
</feature>
<proteinExistence type="predicted"/>
<evidence type="ECO:0000313" key="2">
    <source>
        <dbReference type="EMBL" id="MBC5726822.1"/>
    </source>
</evidence>
<name>A0A923RX66_9FIRM</name>
<comment type="caution">
    <text evidence="2">The sequence shown here is derived from an EMBL/GenBank/DDBJ whole genome shotgun (WGS) entry which is preliminary data.</text>
</comment>
<keyword evidence="1" id="KW-1133">Transmembrane helix</keyword>
<organism evidence="2 3">
    <name type="scientific">Agathobaculum faecis</name>
    <dbReference type="NCBI Taxonomy" id="2763013"/>
    <lineage>
        <taxon>Bacteria</taxon>
        <taxon>Bacillati</taxon>
        <taxon>Bacillota</taxon>
        <taxon>Clostridia</taxon>
        <taxon>Eubacteriales</taxon>
        <taxon>Butyricicoccaceae</taxon>
        <taxon>Agathobaculum</taxon>
    </lineage>
</organism>
<evidence type="ECO:0000313" key="3">
    <source>
        <dbReference type="Proteomes" id="UP000606499"/>
    </source>
</evidence>
<dbReference type="EMBL" id="JACOPL010000033">
    <property type="protein sequence ID" value="MBC5726822.1"/>
    <property type="molecule type" value="Genomic_DNA"/>
</dbReference>
<feature type="non-terminal residue" evidence="2">
    <location>
        <position position="97"/>
    </location>
</feature>
<sequence>MRRLSEQIARMEERVIKKTKCWRDRHPGSGKLYAALGVVIWYFYGMLINSVRLGVRQSFDADSGITDIWTVNPFLNLIAPFTPTGIFVTASLVTMAC</sequence>
<evidence type="ECO:0000256" key="1">
    <source>
        <dbReference type="SAM" id="Phobius"/>
    </source>
</evidence>
<keyword evidence="1" id="KW-0812">Transmembrane</keyword>
<protein>
    <submittedName>
        <fullName evidence="2">Uncharacterized protein</fullName>
    </submittedName>
</protein>